<evidence type="ECO:0000313" key="1">
    <source>
        <dbReference type="EMBL" id="CBE68385.1"/>
    </source>
</evidence>
<protein>
    <submittedName>
        <fullName evidence="1">Uncharacterized protein</fullName>
    </submittedName>
</protein>
<name>D5MF56_METO1</name>
<dbReference type="PATRIC" id="fig|671143.5.peg.1159"/>
<dbReference type="EMBL" id="FP565575">
    <property type="protein sequence ID" value="CBE68385.1"/>
    <property type="molecule type" value="Genomic_DNA"/>
</dbReference>
<organism evidence="1 2">
    <name type="scientific">Methylomirabilis oxygeniifera</name>
    <dbReference type="NCBI Taxonomy" id="671143"/>
    <lineage>
        <taxon>Bacteria</taxon>
        <taxon>Candidatus Methylomirabilota</taxon>
        <taxon>Candidatus Methylomirabilia</taxon>
        <taxon>Candidatus Methylomirabilales</taxon>
        <taxon>Candidatus Methylomirabilaceae</taxon>
        <taxon>Candidatus Methylomirabilis</taxon>
    </lineage>
</organism>
<dbReference type="HOGENOM" id="CLU_737093_0_0_0"/>
<sequence length="375" mass="41384">MKIRQLEFKPFAAKKPLLITSEGRFLTVQQVAETPSLGMGSLFTLSEELQAKLAIERYSLEPDFKLGIIQLGVYSKDDIIDHIKKGTEFGKLATRTEMGYCSELATSLMDGKKPSWPQAPSKPTKIPPPWKPVKHCIWLRVSNRALFCENTTDGVTTPIANWRIANVHSQFQTRGFTVVALTGTNDVRANFVPVAKNVLTTYIGGVGHGNYDVYTGHSGDPILRVSHYDPTEVKDKTLHFLSCRTARDLGPNTVTNGAKAYCGYDENFTFVWDNSSTPVNEFLLFLQSDATFDLQMAAGATAGQAFNAAQQAFNAAIAQVPNTAAAAWLTFDRDHMRLHGSTTATITPYRWVKICFPIRPLEMETALLGAGVLED</sequence>
<proteinExistence type="predicted"/>
<dbReference type="AlphaFoldDB" id="D5MF56"/>
<dbReference type="KEGG" id="mox:DAMO_1325"/>
<evidence type="ECO:0000313" key="2">
    <source>
        <dbReference type="Proteomes" id="UP000006898"/>
    </source>
</evidence>
<dbReference type="Proteomes" id="UP000006898">
    <property type="component" value="Chromosome"/>
</dbReference>
<gene>
    <name evidence="1" type="ORF">DAMO_1325</name>
</gene>
<reference evidence="1 2" key="1">
    <citation type="journal article" date="2010" name="Nature">
        <title>Nitrite-driven anaerobic methane oxidation by oxygenic bacteria.</title>
        <authorList>
            <person name="Ettwig K.F."/>
            <person name="Butler M.K."/>
            <person name="Le Paslier D."/>
            <person name="Pelletier E."/>
            <person name="Mangenot S."/>
            <person name="Kuypers M.M.M."/>
            <person name="Schreiber F."/>
            <person name="Dutilh B.E."/>
            <person name="Zedelius J."/>
            <person name="de Beer D."/>
            <person name="Gloerich J."/>
            <person name="Wessels H.J.C.T."/>
            <person name="van Allen T."/>
            <person name="Luesken F."/>
            <person name="Wu M."/>
            <person name="van de Pas-Schoonen K.T."/>
            <person name="Op den Camp H.J.M."/>
            <person name="Janssen-Megens E.M."/>
            <person name="Francoijs K-J."/>
            <person name="Stunnenberg H."/>
            <person name="Weissenbach J."/>
            <person name="Jetten M.S.M."/>
            <person name="Strous M."/>
        </authorList>
    </citation>
    <scope>NUCLEOTIDE SEQUENCE [LARGE SCALE GENOMIC DNA]</scope>
</reference>
<accession>D5MF56</accession>